<name>A0ABP9DFQ1_9ACTN</name>
<accession>A0ABP9DFQ1</accession>
<dbReference type="InterPro" id="IPR008979">
    <property type="entry name" value="Galactose-bd-like_sf"/>
</dbReference>
<comment type="caution">
    <text evidence="3">The sequence shown here is derived from an EMBL/GenBank/DDBJ whole genome shotgun (WGS) entry which is preliminary data.</text>
</comment>
<proteinExistence type="predicted"/>
<dbReference type="PANTHER" id="PTHR43662:SF3">
    <property type="entry name" value="DOMAIN PROTEIN, PUTATIVE (AFU_ORTHOLOGUE AFUA_6G11970)-RELATED"/>
    <property type="match status" value="1"/>
</dbReference>
<dbReference type="Proteomes" id="UP001501752">
    <property type="component" value="Unassembled WGS sequence"/>
</dbReference>
<dbReference type="SUPFAM" id="SSF49785">
    <property type="entry name" value="Galactose-binding domain-like"/>
    <property type="match status" value="1"/>
</dbReference>
<dbReference type="InterPro" id="IPR018535">
    <property type="entry name" value="DUF1996"/>
</dbReference>
<evidence type="ECO:0000259" key="2">
    <source>
        <dbReference type="PROSITE" id="PS50022"/>
    </source>
</evidence>
<evidence type="ECO:0000313" key="3">
    <source>
        <dbReference type="EMBL" id="GAA4843724.1"/>
    </source>
</evidence>
<feature type="signal peptide" evidence="1">
    <location>
        <begin position="1"/>
        <end position="29"/>
    </location>
</feature>
<dbReference type="EMBL" id="BAABIS010000001">
    <property type="protein sequence ID" value="GAA4843724.1"/>
    <property type="molecule type" value="Genomic_DNA"/>
</dbReference>
<gene>
    <name evidence="3" type="ORF">GCM10023235_19870</name>
</gene>
<evidence type="ECO:0000313" key="4">
    <source>
        <dbReference type="Proteomes" id="UP001501752"/>
    </source>
</evidence>
<feature type="domain" description="F5/8 type C" evidence="2">
    <location>
        <begin position="33"/>
        <end position="169"/>
    </location>
</feature>
<dbReference type="Gene3D" id="2.60.120.260">
    <property type="entry name" value="Galactose-binding domain-like"/>
    <property type="match status" value="1"/>
</dbReference>
<keyword evidence="4" id="KW-1185">Reference proteome</keyword>
<reference evidence="4" key="1">
    <citation type="journal article" date="2019" name="Int. J. Syst. Evol. Microbiol.">
        <title>The Global Catalogue of Microorganisms (GCM) 10K type strain sequencing project: providing services to taxonomists for standard genome sequencing and annotation.</title>
        <authorList>
            <consortium name="The Broad Institute Genomics Platform"/>
            <consortium name="The Broad Institute Genome Sequencing Center for Infectious Disease"/>
            <person name="Wu L."/>
            <person name="Ma J."/>
        </authorList>
    </citation>
    <scope>NUCLEOTIDE SEQUENCE [LARGE SCALE GENOMIC DNA]</scope>
    <source>
        <strain evidence="4">JCM 13006</strain>
    </source>
</reference>
<evidence type="ECO:0000256" key="1">
    <source>
        <dbReference type="SAM" id="SignalP"/>
    </source>
</evidence>
<dbReference type="PANTHER" id="PTHR43662">
    <property type="match status" value="1"/>
</dbReference>
<keyword evidence="1" id="KW-0732">Signal</keyword>
<dbReference type="Pfam" id="PF00754">
    <property type="entry name" value="F5_F8_type_C"/>
    <property type="match status" value="1"/>
</dbReference>
<sequence>MRPRFLSRGRPRPRWAALTASLAAVLALAGVGTTGQQAAAADGLISKSRPVVASSVENAGFPAAAAVDGDPNTRWASAWSDPSWLQIDLGAGATISSVELDWEAAYASAYQLQVSNDATAWSTVYSTTASTGGVQKLNVPASGRYLRLYATARGTGYGYSLYEFKVFGQVAQPSTGYVLANPQVTGVTPSTKVPPHAYFHEFQANCSANHDAPDDPIVFPGQAGASHMHTFMGNTTTNAASTVASLQAGSTTCTAPGDKSAYWMPTLYNGSTPIDPVGPQVIYYKTNVVDYTSVRPFPTGLRFVVGSPTATSTQFATDPGYVAGWECGESYHNIDLPISCPANSQLNIRYQAPSCWNGLYLDTPDHKSHMAYPIDGVCPADHPVALPMIEFKMAFPVPAGDLPQLHLSSGRGFSFHYDFFNAWDAPTLAALVNHCIVGGLQCNARGYDEAHPERGAALDENYRLPA</sequence>
<dbReference type="Pfam" id="PF09362">
    <property type="entry name" value="DUF1996"/>
    <property type="match status" value="1"/>
</dbReference>
<dbReference type="PROSITE" id="PS50022">
    <property type="entry name" value="FA58C_3"/>
    <property type="match status" value="1"/>
</dbReference>
<dbReference type="InterPro" id="IPR000421">
    <property type="entry name" value="FA58C"/>
</dbReference>
<protein>
    <recommendedName>
        <fullName evidence="2">F5/8 type C domain-containing protein</fullName>
    </recommendedName>
</protein>
<organism evidence="3 4">
    <name type="scientific">Kitasatospora terrestris</name>
    <dbReference type="NCBI Taxonomy" id="258051"/>
    <lineage>
        <taxon>Bacteria</taxon>
        <taxon>Bacillati</taxon>
        <taxon>Actinomycetota</taxon>
        <taxon>Actinomycetes</taxon>
        <taxon>Kitasatosporales</taxon>
        <taxon>Streptomycetaceae</taxon>
        <taxon>Kitasatospora</taxon>
    </lineage>
</organism>
<feature type="chain" id="PRO_5045511108" description="F5/8 type C domain-containing protein" evidence="1">
    <location>
        <begin position="30"/>
        <end position="466"/>
    </location>
</feature>